<evidence type="ECO:0000313" key="4">
    <source>
        <dbReference type="EMBL" id="GAH09034.1"/>
    </source>
</evidence>
<evidence type="ECO:0000259" key="3">
    <source>
        <dbReference type="Pfam" id="PF03807"/>
    </source>
</evidence>
<dbReference type="InterPro" id="IPR028939">
    <property type="entry name" value="P5C_Rdtase_cat_N"/>
</dbReference>
<dbReference type="GO" id="GO:0004735">
    <property type="term" value="F:pyrroline-5-carboxylate reductase activity"/>
    <property type="evidence" value="ECO:0007669"/>
    <property type="project" value="TreeGrafter"/>
</dbReference>
<dbReference type="InterPro" id="IPR036291">
    <property type="entry name" value="NAD(P)-bd_dom_sf"/>
</dbReference>
<accession>X1DVS5</accession>
<dbReference type="Pfam" id="PF03807">
    <property type="entry name" value="F420_oxidored"/>
    <property type="match status" value="1"/>
</dbReference>
<dbReference type="EMBL" id="BART01033595">
    <property type="protein sequence ID" value="GAH09034.1"/>
    <property type="molecule type" value="Genomic_DNA"/>
</dbReference>
<comment type="similarity">
    <text evidence="1">Belongs to the pyrroline-5-carboxylate reductase family.</text>
</comment>
<dbReference type="GO" id="GO:0055129">
    <property type="term" value="P:L-proline biosynthetic process"/>
    <property type="evidence" value="ECO:0007669"/>
    <property type="project" value="TreeGrafter"/>
</dbReference>
<dbReference type="SUPFAM" id="SSF51735">
    <property type="entry name" value="NAD(P)-binding Rossmann-fold domains"/>
    <property type="match status" value="1"/>
</dbReference>
<feature type="domain" description="Pyrroline-5-carboxylate reductase catalytic N-terminal" evidence="3">
    <location>
        <begin position="7"/>
        <end position="103"/>
    </location>
</feature>
<feature type="non-terminal residue" evidence="4">
    <location>
        <position position="164"/>
    </location>
</feature>
<evidence type="ECO:0000256" key="2">
    <source>
        <dbReference type="ARBA" id="ARBA00023002"/>
    </source>
</evidence>
<dbReference type="AlphaFoldDB" id="X1DVS5"/>
<dbReference type="PANTHER" id="PTHR11645">
    <property type="entry name" value="PYRROLINE-5-CARBOXYLATE REDUCTASE"/>
    <property type="match status" value="1"/>
</dbReference>
<reference evidence="4" key="1">
    <citation type="journal article" date="2014" name="Front. Microbiol.">
        <title>High frequency of phylogenetically diverse reductive dehalogenase-homologous genes in deep subseafloor sedimentary metagenomes.</title>
        <authorList>
            <person name="Kawai M."/>
            <person name="Futagami T."/>
            <person name="Toyoda A."/>
            <person name="Takaki Y."/>
            <person name="Nishi S."/>
            <person name="Hori S."/>
            <person name="Arai W."/>
            <person name="Tsubouchi T."/>
            <person name="Morono Y."/>
            <person name="Uchiyama I."/>
            <person name="Ito T."/>
            <person name="Fujiyama A."/>
            <person name="Inagaki F."/>
            <person name="Takami H."/>
        </authorList>
    </citation>
    <scope>NUCLEOTIDE SEQUENCE</scope>
    <source>
        <strain evidence="4">Expedition CK06-06</strain>
    </source>
</reference>
<name>X1DVS5_9ZZZZ</name>
<sequence>MALDEKTIAFIGAGHITSILLNNLVKAGNLQTHRLIASDPNRDKLQQLHDNYGIVMAKDNPEAVEKGDFIFINVRPQVVGEVIDELSRKQFPKNKLIVTLAAGIPIHAYESLGDNIPVVRALPNPPSQIGMGIAALAFNPFVTDKQKGDIFEFFASLGEYIVLR</sequence>
<evidence type="ECO:0000256" key="1">
    <source>
        <dbReference type="ARBA" id="ARBA00005525"/>
    </source>
</evidence>
<organism evidence="4">
    <name type="scientific">marine sediment metagenome</name>
    <dbReference type="NCBI Taxonomy" id="412755"/>
    <lineage>
        <taxon>unclassified sequences</taxon>
        <taxon>metagenomes</taxon>
        <taxon>ecological metagenomes</taxon>
    </lineage>
</organism>
<dbReference type="PANTHER" id="PTHR11645:SF0">
    <property type="entry name" value="PYRROLINE-5-CARBOXYLATE REDUCTASE 3"/>
    <property type="match status" value="1"/>
</dbReference>
<protein>
    <recommendedName>
        <fullName evidence="3">Pyrroline-5-carboxylate reductase catalytic N-terminal domain-containing protein</fullName>
    </recommendedName>
</protein>
<keyword evidence="2" id="KW-0560">Oxidoreductase</keyword>
<proteinExistence type="inferred from homology"/>
<dbReference type="Gene3D" id="3.40.50.720">
    <property type="entry name" value="NAD(P)-binding Rossmann-like Domain"/>
    <property type="match status" value="1"/>
</dbReference>
<comment type="caution">
    <text evidence="4">The sequence shown here is derived from an EMBL/GenBank/DDBJ whole genome shotgun (WGS) entry which is preliminary data.</text>
</comment>
<gene>
    <name evidence="4" type="ORF">S01H4_57670</name>
</gene>